<organism evidence="1 2">
    <name type="scientific">Arthrobacter horti</name>
    <dbReference type="NCBI Taxonomy" id="3068273"/>
    <lineage>
        <taxon>Bacteria</taxon>
        <taxon>Bacillati</taxon>
        <taxon>Actinomycetota</taxon>
        <taxon>Actinomycetes</taxon>
        <taxon>Micrococcales</taxon>
        <taxon>Micrococcaceae</taxon>
        <taxon>Arthrobacter</taxon>
    </lineage>
</organism>
<evidence type="ECO:0000313" key="2">
    <source>
        <dbReference type="Proteomes" id="UP001232725"/>
    </source>
</evidence>
<proteinExistence type="predicted"/>
<reference evidence="1 2" key="1">
    <citation type="submission" date="2023-08" db="EMBL/GenBank/DDBJ databases">
        <title>Arthrobacter horti sp. nov., isolated from forest soil.</title>
        <authorList>
            <person name="Park M."/>
        </authorList>
    </citation>
    <scope>NUCLEOTIDE SEQUENCE [LARGE SCALE GENOMIC DNA]</scope>
    <source>
        <strain evidence="1 2">YJM1</strain>
    </source>
</reference>
<gene>
    <name evidence="1" type="ORF">Q9R02_05630</name>
</gene>
<accession>A0ABT9IM16</accession>
<evidence type="ECO:0000313" key="1">
    <source>
        <dbReference type="EMBL" id="MDP5226633.1"/>
    </source>
</evidence>
<dbReference type="RefSeq" id="WP_305995676.1">
    <property type="nucleotide sequence ID" value="NZ_JAVALS010000002.1"/>
</dbReference>
<protein>
    <submittedName>
        <fullName evidence="1">Uncharacterized protein</fullName>
    </submittedName>
</protein>
<dbReference type="EMBL" id="JAVALS010000002">
    <property type="protein sequence ID" value="MDP5226633.1"/>
    <property type="molecule type" value="Genomic_DNA"/>
</dbReference>
<comment type="caution">
    <text evidence="1">The sequence shown here is derived from an EMBL/GenBank/DDBJ whole genome shotgun (WGS) entry which is preliminary data.</text>
</comment>
<name>A0ABT9IM16_9MICC</name>
<sequence length="110" mass="12511">MSYDRIPARIQLRTAAEVREELQLPDGVPVRGQGRAWVMGAAESWEVFLDLDRATALVNHYRRTGQPAEFRLADDGRNVTYREVTGTPPGWKDQDDAEAWLLPWDEEGAE</sequence>
<keyword evidence="2" id="KW-1185">Reference proteome</keyword>
<dbReference type="Proteomes" id="UP001232725">
    <property type="component" value="Unassembled WGS sequence"/>
</dbReference>